<dbReference type="STRING" id="930117.SAMN05216225_100111"/>
<protein>
    <submittedName>
        <fullName evidence="1">Uncharacterized protein YlaI</fullName>
    </submittedName>
</protein>
<evidence type="ECO:0000313" key="1">
    <source>
        <dbReference type="EMBL" id="SHF48468.1"/>
    </source>
</evidence>
<dbReference type="OrthoDB" id="2989868at2"/>
<accession>A0A1M5C143</accession>
<reference evidence="1 2" key="1">
    <citation type="submission" date="2016-11" db="EMBL/GenBank/DDBJ databases">
        <authorList>
            <person name="Jaros S."/>
            <person name="Januszkiewicz K."/>
            <person name="Wedrychowicz H."/>
        </authorList>
    </citation>
    <scope>NUCLEOTIDE SEQUENCE [LARGE SCALE GENOMIC DNA]</scope>
    <source>
        <strain evidence="1 2">IBRC-M 10683</strain>
    </source>
</reference>
<keyword evidence="2" id="KW-1185">Reference proteome</keyword>
<dbReference type="InterPro" id="IPR019241">
    <property type="entry name" value="DUF2197"/>
</dbReference>
<dbReference type="Proteomes" id="UP000183988">
    <property type="component" value="Unassembled WGS sequence"/>
</dbReference>
<organism evidence="1 2">
    <name type="scientific">Ornithinibacillus halophilus</name>
    <dbReference type="NCBI Taxonomy" id="930117"/>
    <lineage>
        <taxon>Bacteria</taxon>
        <taxon>Bacillati</taxon>
        <taxon>Bacillota</taxon>
        <taxon>Bacilli</taxon>
        <taxon>Bacillales</taxon>
        <taxon>Bacillaceae</taxon>
        <taxon>Ornithinibacillus</taxon>
    </lineage>
</organism>
<evidence type="ECO:0000313" key="2">
    <source>
        <dbReference type="Proteomes" id="UP000183988"/>
    </source>
</evidence>
<dbReference type="RefSeq" id="WP_072886710.1">
    <property type="nucleotide sequence ID" value="NZ_FQVW01000001.1"/>
</dbReference>
<name>A0A1M5C143_9BACI</name>
<dbReference type="AlphaFoldDB" id="A0A1M5C143"/>
<gene>
    <name evidence="1" type="ORF">SAMN05216225_100111</name>
</gene>
<proteinExistence type="predicted"/>
<sequence>MQVKCVICDKIEEIDNDSLQAKRLRNRRIHMYLCTPCNERIKEKTILRHSTGKFQLFEEKKNEDEYI</sequence>
<dbReference type="EMBL" id="FQVW01000001">
    <property type="protein sequence ID" value="SHF48468.1"/>
    <property type="molecule type" value="Genomic_DNA"/>
</dbReference>
<dbReference type="Pfam" id="PF09963">
    <property type="entry name" value="DUF2197"/>
    <property type="match status" value="1"/>
</dbReference>